<organism evidence="1 2">
    <name type="scientific">Tahibacter aquaticus</name>
    <dbReference type="NCBI Taxonomy" id="520092"/>
    <lineage>
        <taxon>Bacteria</taxon>
        <taxon>Pseudomonadati</taxon>
        <taxon>Pseudomonadota</taxon>
        <taxon>Gammaproteobacteria</taxon>
        <taxon>Lysobacterales</taxon>
        <taxon>Rhodanobacteraceae</taxon>
        <taxon>Tahibacter</taxon>
    </lineage>
</organism>
<dbReference type="Pfam" id="PF13353">
    <property type="entry name" value="Fer4_12"/>
    <property type="match status" value="1"/>
</dbReference>
<name>A0A4R6Z6U6_9GAMM</name>
<dbReference type="AlphaFoldDB" id="A0A4R6Z6U6"/>
<dbReference type="OrthoDB" id="9792276at2"/>
<gene>
    <name evidence="1" type="ORF">DFR29_102160</name>
</gene>
<accession>A0A4R6Z6U6</accession>
<protein>
    <submittedName>
        <fullName evidence="1">Uncharacterized protein</fullName>
    </submittedName>
</protein>
<comment type="caution">
    <text evidence="1">The sequence shown here is derived from an EMBL/GenBank/DDBJ whole genome shotgun (WGS) entry which is preliminary data.</text>
</comment>
<sequence length="467" mass="52351">MNVFLKPQFFRDDILANLLLPRTGWRGRSYVVVFPTKYCPVACKHCYFASSMPGRNDEGGSLGAADIERVKQFVFDADTELLQITGGGEPLLQMQSVLELIGQGRARRMLLNTSGLFASSPARAADTIERIFSAFAANPYCGKFIFRLSVDEFHLETVKPAKLLNVVSHFRRNFQRYEAANFTLKLHTLAGDRAVEWLLQPLADEVLRLEPTEVVFHDGTACAIGHAPRMMSQARPDLFNLEETRHALDVFDEVRDPTPGAFIDDNLDLGLCFLIHEDGDVELWNTAPADNVANVRSHDFAAVRHSVLGDVIQLGALDHTAPYIEALVAEVDPLSLRRAKSIGSATFLNRRMFAEARLRLYVSLRVIQDYLADGSLGQAQLEQLQADTRAALRLPGEQLRRLYRESGFDIVEQQLNQPDPSPSELIDLYQRLKLGHFDVAPTAMVERVRGATTLREQVRRDFLAMLG</sequence>
<dbReference type="SUPFAM" id="SSF102114">
    <property type="entry name" value="Radical SAM enzymes"/>
    <property type="match status" value="1"/>
</dbReference>
<dbReference type="InterPro" id="IPR013785">
    <property type="entry name" value="Aldolase_TIM"/>
</dbReference>
<dbReference type="Proteomes" id="UP000295293">
    <property type="component" value="Unassembled WGS sequence"/>
</dbReference>
<dbReference type="InterPro" id="IPR058240">
    <property type="entry name" value="rSAM_sf"/>
</dbReference>
<evidence type="ECO:0000313" key="2">
    <source>
        <dbReference type="Proteomes" id="UP000295293"/>
    </source>
</evidence>
<dbReference type="EMBL" id="SNZH01000002">
    <property type="protein sequence ID" value="TDR47500.1"/>
    <property type="molecule type" value="Genomic_DNA"/>
</dbReference>
<dbReference type="Gene3D" id="3.20.20.70">
    <property type="entry name" value="Aldolase class I"/>
    <property type="match status" value="1"/>
</dbReference>
<evidence type="ECO:0000313" key="1">
    <source>
        <dbReference type="EMBL" id="TDR47500.1"/>
    </source>
</evidence>
<proteinExistence type="predicted"/>
<reference evidence="1 2" key="1">
    <citation type="submission" date="2019-03" db="EMBL/GenBank/DDBJ databases">
        <title>Genomic Encyclopedia of Type Strains, Phase IV (KMG-IV): sequencing the most valuable type-strain genomes for metagenomic binning, comparative biology and taxonomic classification.</title>
        <authorList>
            <person name="Goeker M."/>
        </authorList>
    </citation>
    <scope>NUCLEOTIDE SEQUENCE [LARGE SCALE GENOMIC DNA]</scope>
    <source>
        <strain evidence="1 2">DSM 21667</strain>
    </source>
</reference>
<dbReference type="RefSeq" id="WP_133817222.1">
    <property type="nucleotide sequence ID" value="NZ_SNZH01000002.1"/>
</dbReference>
<keyword evidence="2" id="KW-1185">Reference proteome</keyword>